<gene>
    <name evidence="2" type="ORF">QOZ84_05360</name>
</gene>
<sequence length="191" mass="21490">MRKIVSKCLILTGILILSATTYLSYDVKKSNNEIVDKYEKAIQSSYIEEHKKTPNNINENIPSNIIGILEIPKIDIKVAVQEGTDEKTLNYAVGHFKESVMPGEIGNFAVAGHRNYTYNKFFSNLDKLEDGDKIKVITKDDAYTYTVCSLEVVTPDKVEVLNSKDNDKTITLITCTPKYLGTHRLIIKGKL</sequence>
<dbReference type="Pfam" id="PF04203">
    <property type="entry name" value="Sortase"/>
    <property type="match status" value="1"/>
</dbReference>
<accession>A0ABT7E7Q1</accession>
<name>A0ABT7E7Q1_9FIRM</name>
<dbReference type="SUPFAM" id="SSF63817">
    <property type="entry name" value="Sortase"/>
    <property type="match status" value="1"/>
</dbReference>
<protein>
    <submittedName>
        <fullName evidence="2">Class D sortase</fullName>
    </submittedName>
</protein>
<evidence type="ECO:0000256" key="1">
    <source>
        <dbReference type="ARBA" id="ARBA00022801"/>
    </source>
</evidence>
<organism evidence="2 3">
    <name type="scientific">Romboutsia sedimentorum</name>
    <dbReference type="NCBI Taxonomy" id="1368474"/>
    <lineage>
        <taxon>Bacteria</taxon>
        <taxon>Bacillati</taxon>
        <taxon>Bacillota</taxon>
        <taxon>Clostridia</taxon>
        <taxon>Peptostreptococcales</taxon>
        <taxon>Peptostreptococcaceae</taxon>
        <taxon>Romboutsia</taxon>
    </lineage>
</organism>
<dbReference type="EMBL" id="JASKYM010000002">
    <property type="protein sequence ID" value="MDK2562964.1"/>
    <property type="molecule type" value="Genomic_DNA"/>
</dbReference>
<dbReference type="InterPro" id="IPR023365">
    <property type="entry name" value="Sortase_dom-sf"/>
</dbReference>
<dbReference type="CDD" id="cd06166">
    <property type="entry name" value="Sortase_D_2"/>
    <property type="match status" value="1"/>
</dbReference>
<dbReference type="InterPro" id="IPR042000">
    <property type="entry name" value="Sortase_D_2"/>
</dbReference>
<proteinExistence type="predicted"/>
<dbReference type="Gene3D" id="2.40.260.10">
    <property type="entry name" value="Sortase"/>
    <property type="match status" value="1"/>
</dbReference>
<dbReference type="NCBIfam" id="TIGR01076">
    <property type="entry name" value="sortase_fam"/>
    <property type="match status" value="1"/>
</dbReference>
<evidence type="ECO:0000313" key="2">
    <source>
        <dbReference type="EMBL" id="MDK2562964.1"/>
    </source>
</evidence>
<dbReference type="Proteomes" id="UP001301012">
    <property type="component" value="Unassembled WGS sequence"/>
</dbReference>
<comment type="caution">
    <text evidence="2">The sequence shown here is derived from an EMBL/GenBank/DDBJ whole genome shotgun (WGS) entry which is preliminary data.</text>
</comment>
<reference evidence="2 3" key="1">
    <citation type="submission" date="2023-05" db="EMBL/GenBank/DDBJ databases">
        <title>Rombocin, a short stable natural nisin variant, displays selective antimicrobial activity against Listeria monocytogenes and employs dual mode of action to kill target bacterial strains.</title>
        <authorList>
            <person name="Wambui J."/>
            <person name="Stephan R."/>
            <person name="Kuipers O.P."/>
        </authorList>
    </citation>
    <scope>NUCLEOTIDE SEQUENCE [LARGE SCALE GENOMIC DNA]</scope>
    <source>
        <strain evidence="2 3">RC002</strain>
    </source>
</reference>
<keyword evidence="3" id="KW-1185">Reference proteome</keyword>
<keyword evidence="1" id="KW-0378">Hydrolase</keyword>
<evidence type="ECO:0000313" key="3">
    <source>
        <dbReference type="Proteomes" id="UP001301012"/>
    </source>
</evidence>
<dbReference type="InterPro" id="IPR005754">
    <property type="entry name" value="Sortase"/>
</dbReference>
<dbReference type="RefSeq" id="WP_284131934.1">
    <property type="nucleotide sequence ID" value="NZ_JASKYM010000002.1"/>
</dbReference>